<keyword evidence="2 4" id="KW-0819">tRNA processing</keyword>
<dbReference type="GO" id="GO:0031119">
    <property type="term" value="P:tRNA pseudouridine synthesis"/>
    <property type="evidence" value="ECO:0007669"/>
    <property type="project" value="TreeGrafter"/>
</dbReference>
<dbReference type="SUPFAM" id="SSF55120">
    <property type="entry name" value="Pseudouridine synthase"/>
    <property type="match status" value="1"/>
</dbReference>
<protein>
    <recommendedName>
        <fullName evidence="4">tRNA pseudouridine synthase</fullName>
        <ecNumber evidence="4">5.4.99.12</ecNumber>
    </recommendedName>
</protein>
<dbReference type="STRING" id="7897.ENSLACP00000021392"/>
<dbReference type="EMBL" id="AFYH01000417">
    <property type="status" value="NOT_ANNOTATED_CDS"/>
    <property type="molecule type" value="Genomic_DNA"/>
</dbReference>
<dbReference type="PANTHER" id="PTHR11142">
    <property type="entry name" value="PSEUDOURIDYLATE SYNTHASE"/>
    <property type="match status" value="1"/>
</dbReference>
<dbReference type="InterPro" id="IPR020094">
    <property type="entry name" value="TruA/RsuA/RluB/E/F_N"/>
</dbReference>
<dbReference type="EMBL" id="AFYH01000414">
    <property type="status" value="NOT_ANNOTATED_CDS"/>
    <property type="molecule type" value="Genomic_DNA"/>
</dbReference>
<reference evidence="6" key="2">
    <citation type="submission" date="2025-08" db="UniProtKB">
        <authorList>
            <consortium name="Ensembl"/>
        </authorList>
    </citation>
    <scope>IDENTIFICATION</scope>
</reference>
<dbReference type="EMBL" id="AFYH01000421">
    <property type="status" value="NOT_ANNOTATED_CDS"/>
    <property type="molecule type" value="Genomic_DNA"/>
</dbReference>
<evidence type="ECO:0000313" key="6">
    <source>
        <dbReference type="Ensembl" id="ENSLACP00000021392.1"/>
    </source>
</evidence>
<dbReference type="GeneTree" id="ENSGT00950000183160"/>
<dbReference type="HOGENOM" id="CLU_014673_3_1_1"/>
<dbReference type="EMBL" id="AFYH01000415">
    <property type="status" value="NOT_ANNOTATED_CDS"/>
    <property type="molecule type" value="Genomic_DNA"/>
</dbReference>
<comment type="similarity">
    <text evidence="1 4">Belongs to the tRNA pseudouridine synthase TruA family.</text>
</comment>
<dbReference type="AlphaFoldDB" id="H3BHM1"/>
<dbReference type="Pfam" id="PF01416">
    <property type="entry name" value="PseudoU_synth_1"/>
    <property type="match status" value="1"/>
</dbReference>
<dbReference type="EMBL" id="AFYH01000420">
    <property type="status" value="NOT_ANNOTATED_CDS"/>
    <property type="molecule type" value="Genomic_DNA"/>
</dbReference>
<dbReference type="Gene3D" id="3.30.70.660">
    <property type="entry name" value="Pseudouridine synthase I, catalytic domain, C-terminal subdomain"/>
    <property type="match status" value="1"/>
</dbReference>
<dbReference type="EMBL" id="AFYH01000416">
    <property type="status" value="NOT_ANNOTATED_CDS"/>
    <property type="molecule type" value="Genomic_DNA"/>
</dbReference>
<name>H3BHM1_LATCH</name>
<evidence type="ECO:0000259" key="5">
    <source>
        <dbReference type="Pfam" id="PF01416"/>
    </source>
</evidence>
<keyword evidence="3 4" id="KW-0413">Isomerase</keyword>
<dbReference type="FunCoup" id="H3BHM1">
    <property type="interactions" value="1030"/>
</dbReference>
<dbReference type="Gene3D" id="3.30.70.580">
    <property type="entry name" value="Pseudouridine synthase I, catalytic domain, N-terminal subdomain"/>
    <property type="match status" value="1"/>
</dbReference>
<reference evidence="7" key="1">
    <citation type="submission" date="2011-08" db="EMBL/GenBank/DDBJ databases">
        <title>The draft genome of Latimeria chalumnae.</title>
        <authorList>
            <person name="Di Palma F."/>
            <person name="Alfoldi J."/>
            <person name="Johnson J."/>
            <person name="Berlin A."/>
            <person name="Gnerre S."/>
            <person name="Jaffe D."/>
            <person name="MacCallum I."/>
            <person name="Young S."/>
            <person name="Walker B.J."/>
            <person name="Lander E."/>
            <person name="Lindblad-Toh K."/>
        </authorList>
    </citation>
    <scope>NUCLEOTIDE SEQUENCE [LARGE SCALE GENOMIC DNA]</scope>
    <source>
        <strain evidence="7">Wild caught</strain>
    </source>
</reference>
<keyword evidence="7" id="KW-1185">Reference proteome</keyword>
<dbReference type="GO" id="GO:0003723">
    <property type="term" value="F:RNA binding"/>
    <property type="evidence" value="ECO:0007669"/>
    <property type="project" value="InterPro"/>
</dbReference>
<dbReference type="EMBL" id="AFYH01000412">
    <property type="status" value="NOT_ANNOTATED_CDS"/>
    <property type="molecule type" value="Genomic_DNA"/>
</dbReference>
<dbReference type="Proteomes" id="UP000008672">
    <property type="component" value="Unassembled WGS sequence"/>
</dbReference>
<dbReference type="EMBL" id="AFYH01000418">
    <property type="status" value="NOT_ANNOTATED_CDS"/>
    <property type="molecule type" value="Genomic_DNA"/>
</dbReference>
<accession>H3BHM1</accession>
<dbReference type="EMBL" id="AFYH01000413">
    <property type="status" value="NOT_ANNOTATED_CDS"/>
    <property type="molecule type" value="Genomic_DNA"/>
</dbReference>
<gene>
    <name evidence="6" type="primary">PUSL1</name>
</gene>
<dbReference type="eggNOG" id="KOG4393">
    <property type="taxonomic scope" value="Eukaryota"/>
</dbReference>
<reference evidence="6" key="3">
    <citation type="submission" date="2025-09" db="UniProtKB">
        <authorList>
            <consortium name="Ensembl"/>
        </authorList>
    </citation>
    <scope>IDENTIFICATION</scope>
</reference>
<evidence type="ECO:0000256" key="2">
    <source>
        <dbReference type="ARBA" id="ARBA00022694"/>
    </source>
</evidence>
<dbReference type="InterPro" id="IPR020095">
    <property type="entry name" value="PsdUridine_synth_TruA_C"/>
</dbReference>
<dbReference type="Ensembl" id="ENSLACT00000021533.1">
    <property type="protein sequence ID" value="ENSLACP00000021392.1"/>
    <property type="gene ID" value="ENSLACG00000018795.1"/>
</dbReference>
<dbReference type="PANTHER" id="PTHR11142:SF0">
    <property type="entry name" value="TRNA PSEUDOURIDINE SYNTHASE-LIKE 1"/>
    <property type="match status" value="1"/>
</dbReference>
<dbReference type="OMA" id="CWPICES"/>
<comment type="catalytic activity">
    <reaction evidence="4">
        <text>uridine(38/39/40) in tRNA = pseudouridine(38/39/40) in tRNA</text>
        <dbReference type="Rhea" id="RHEA:22376"/>
        <dbReference type="Rhea" id="RHEA-COMP:10085"/>
        <dbReference type="Rhea" id="RHEA-COMP:10087"/>
        <dbReference type="ChEBI" id="CHEBI:65314"/>
        <dbReference type="ChEBI" id="CHEBI:65315"/>
        <dbReference type="EC" id="5.4.99.12"/>
    </reaction>
</comment>
<dbReference type="InterPro" id="IPR020103">
    <property type="entry name" value="PsdUridine_synth_cat_dom_sf"/>
</dbReference>
<sequence length="203" mass="23357">YLEAAARKLRPVNEINFSISSRTDSGVHALCNSAHFDVQRRDGMPPFSEDLLVDALNYHLKPEPISVLKAYRMPDNFHARYRAVSRTYMYRLVTGICHHSQLPVFERNLCWPICESPLNIGAMQEAAQLFLGTHDFSAFRSISPDNPLKSPIKTLLQADVRSSSGCFSYLHRHRDLQFWELIFKSKSFLYKQVCNHFDSCLTT</sequence>
<evidence type="ECO:0000313" key="7">
    <source>
        <dbReference type="Proteomes" id="UP000008672"/>
    </source>
</evidence>
<dbReference type="InterPro" id="IPR001406">
    <property type="entry name" value="PsdUridine_synth_TruA"/>
</dbReference>
<dbReference type="EMBL" id="AFYH01000419">
    <property type="status" value="NOT_ANNOTATED_CDS"/>
    <property type="molecule type" value="Genomic_DNA"/>
</dbReference>
<dbReference type="GO" id="GO:0160147">
    <property type="term" value="F:tRNA pseudouridine(38-40) synthase activity"/>
    <property type="evidence" value="ECO:0007669"/>
    <property type="project" value="UniProtKB-EC"/>
</dbReference>
<organism evidence="6 7">
    <name type="scientific">Latimeria chalumnae</name>
    <name type="common">Coelacanth</name>
    <dbReference type="NCBI Taxonomy" id="7897"/>
    <lineage>
        <taxon>Eukaryota</taxon>
        <taxon>Metazoa</taxon>
        <taxon>Chordata</taxon>
        <taxon>Craniata</taxon>
        <taxon>Vertebrata</taxon>
        <taxon>Euteleostomi</taxon>
        <taxon>Coelacanthiformes</taxon>
        <taxon>Coelacanthidae</taxon>
        <taxon>Latimeria</taxon>
    </lineage>
</organism>
<dbReference type="EC" id="5.4.99.12" evidence="4"/>
<evidence type="ECO:0000256" key="1">
    <source>
        <dbReference type="ARBA" id="ARBA00009375"/>
    </source>
</evidence>
<evidence type="ECO:0000256" key="3">
    <source>
        <dbReference type="ARBA" id="ARBA00023235"/>
    </source>
</evidence>
<dbReference type="InParanoid" id="H3BHM1"/>
<proteinExistence type="inferred from homology"/>
<dbReference type="InterPro" id="IPR020097">
    <property type="entry name" value="PsdUridine_synth_TruA_a/b_dom"/>
</dbReference>
<feature type="domain" description="Pseudouridine synthase I TruA alpha/beta" evidence="5">
    <location>
        <begin position="126"/>
        <end position="194"/>
    </location>
</feature>
<evidence type="ECO:0000256" key="4">
    <source>
        <dbReference type="RuleBase" id="RU003792"/>
    </source>
</evidence>